<dbReference type="InterPro" id="IPR013783">
    <property type="entry name" value="Ig-like_fold"/>
</dbReference>
<dbReference type="EMBL" id="AFYH01192332">
    <property type="status" value="NOT_ANNOTATED_CDS"/>
    <property type="molecule type" value="Genomic_DNA"/>
</dbReference>
<dbReference type="InterPro" id="IPR013106">
    <property type="entry name" value="Ig_V-set"/>
</dbReference>
<comment type="subcellular location">
    <subcellularLocation>
        <location evidence="1">Membrane</location>
    </subcellularLocation>
</comment>
<dbReference type="Proteomes" id="UP000008672">
    <property type="component" value="Unassembled WGS sequence"/>
</dbReference>
<dbReference type="GO" id="GO:0001817">
    <property type="term" value="P:regulation of cytokine production"/>
    <property type="evidence" value="ECO:0007669"/>
    <property type="project" value="TreeGrafter"/>
</dbReference>
<evidence type="ECO:0000259" key="4">
    <source>
        <dbReference type="PROSITE" id="PS50835"/>
    </source>
</evidence>
<reference evidence="5" key="2">
    <citation type="submission" date="2025-08" db="UniProtKB">
        <authorList>
            <consortium name="Ensembl"/>
        </authorList>
    </citation>
    <scope>IDENTIFICATION</scope>
</reference>
<dbReference type="InterPro" id="IPR036179">
    <property type="entry name" value="Ig-like_dom_sf"/>
</dbReference>
<dbReference type="Ensembl" id="ENSLACT00000008821.1">
    <property type="protein sequence ID" value="ENSLACP00000008753.1"/>
    <property type="gene ID" value="ENSLACG00000007737.1"/>
</dbReference>
<reference evidence="5" key="3">
    <citation type="submission" date="2025-09" db="UniProtKB">
        <authorList>
            <consortium name="Ensembl"/>
        </authorList>
    </citation>
    <scope>IDENTIFICATION</scope>
</reference>
<name>H3AGI2_LATCH</name>
<dbReference type="GO" id="GO:0050852">
    <property type="term" value="P:T cell receptor signaling pathway"/>
    <property type="evidence" value="ECO:0007669"/>
    <property type="project" value="TreeGrafter"/>
</dbReference>
<reference evidence="6" key="1">
    <citation type="submission" date="2011-08" db="EMBL/GenBank/DDBJ databases">
        <title>The draft genome of Latimeria chalumnae.</title>
        <authorList>
            <person name="Di Palma F."/>
            <person name="Alfoldi J."/>
            <person name="Johnson J."/>
            <person name="Berlin A."/>
            <person name="Gnerre S."/>
            <person name="Jaffe D."/>
            <person name="MacCallum I."/>
            <person name="Young S."/>
            <person name="Walker B.J."/>
            <person name="Lander E."/>
            <person name="Lindblad-Toh K."/>
        </authorList>
    </citation>
    <scope>NUCLEOTIDE SEQUENCE [LARGE SCALE GENOMIC DNA]</scope>
    <source>
        <strain evidence="6">Wild caught</strain>
    </source>
</reference>
<evidence type="ECO:0000256" key="1">
    <source>
        <dbReference type="ARBA" id="ARBA00004370"/>
    </source>
</evidence>
<dbReference type="InterPro" id="IPR050504">
    <property type="entry name" value="IgSF_BTN/MOG"/>
</dbReference>
<dbReference type="HOGENOM" id="CLU_1329029_0_0_1"/>
<organism evidence="5 6">
    <name type="scientific">Latimeria chalumnae</name>
    <name type="common">Coelacanth</name>
    <dbReference type="NCBI Taxonomy" id="7897"/>
    <lineage>
        <taxon>Eukaryota</taxon>
        <taxon>Metazoa</taxon>
        <taxon>Chordata</taxon>
        <taxon>Craniata</taxon>
        <taxon>Vertebrata</taxon>
        <taxon>Euteleostomi</taxon>
        <taxon>Coelacanthiformes</taxon>
        <taxon>Coelacanthidae</taxon>
        <taxon>Latimeria</taxon>
    </lineage>
</organism>
<feature type="domain" description="Ig-like" evidence="4">
    <location>
        <begin position="1"/>
        <end position="101"/>
    </location>
</feature>
<evidence type="ECO:0000313" key="6">
    <source>
        <dbReference type="Proteomes" id="UP000008672"/>
    </source>
</evidence>
<dbReference type="EMBL" id="AFYH01192331">
    <property type="status" value="NOT_ANNOTATED_CDS"/>
    <property type="molecule type" value="Genomic_DNA"/>
</dbReference>
<evidence type="ECO:0000256" key="3">
    <source>
        <dbReference type="ARBA" id="ARBA00023319"/>
    </source>
</evidence>
<evidence type="ECO:0000313" key="5">
    <source>
        <dbReference type="Ensembl" id="ENSLACP00000008753.1"/>
    </source>
</evidence>
<dbReference type="AlphaFoldDB" id="H3AGI2"/>
<keyword evidence="3" id="KW-0393">Immunoglobulin domain</keyword>
<accession>H3AGI2</accession>
<keyword evidence="6" id="KW-1185">Reference proteome</keyword>
<dbReference type="InParanoid" id="H3AGI2"/>
<dbReference type="GO" id="GO:0009897">
    <property type="term" value="C:external side of plasma membrane"/>
    <property type="evidence" value="ECO:0007669"/>
    <property type="project" value="TreeGrafter"/>
</dbReference>
<proteinExistence type="predicted"/>
<dbReference type="Gene3D" id="2.60.40.10">
    <property type="entry name" value="Immunoglobulins"/>
    <property type="match status" value="2"/>
</dbReference>
<dbReference type="GO" id="GO:0005102">
    <property type="term" value="F:signaling receptor binding"/>
    <property type="evidence" value="ECO:0007669"/>
    <property type="project" value="TreeGrafter"/>
</dbReference>
<dbReference type="Pfam" id="PF07686">
    <property type="entry name" value="V-set"/>
    <property type="match status" value="1"/>
</dbReference>
<keyword evidence="2" id="KW-0472">Membrane</keyword>
<dbReference type="Bgee" id="ENSLACG00000007737">
    <property type="expression patterns" value="Expressed in pectoral fin and 3 other cell types or tissues"/>
</dbReference>
<sequence length="207" mass="22611">GESILLTCLYPAINASEGNFTCSWRRADGEAQSMIYRYSGERPEEDPELPPYRNRTELASADPHNGNCSIHLHKVSLSDRGHYECSVSTTTSYGNSTLELHIAYEVEVSASSCDPEHCNATTLTCKAQNGFPEGSIEWFDSAGADHTQNAATTTSVKTTAESLFNIHSNLSVSFLSDLNYTCSFHNPHVGTTNRTITPPSPGELWVS</sequence>
<dbReference type="PROSITE" id="PS50835">
    <property type="entry name" value="IG_LIKE"/>
    <property type="match status" value="2"/>
</dbReference>
<dbReference type="PANTHER" id="PTHR24100">
    <property type="entry name" value="BUTYROPHILIN"/>
    <property type="match status" value="1"/>
</dbReference>
<dbReference type="GeneTree" id="ENSGT00940000154641"/>
<dbReference type="InterPro" id="IPR007110">
    <property type="entry name" value="Ig-like_dom"/>
</dbReference>
<dbReference type="Pfam" id="PF22705">
    <property type="entry name" value="C2-set_3"/>
    <property type="match status" value="1"/>
</dbReference>
<evidence type="ECO:0000256" key="2">
    <source>
        <dbReference type="ARBA" id="ARBA00023136"/>
    </source>
</evidence>
<feature type="domain" description="Ig-like" evidence="4">
    <location>
        <begin position="119"/>
        <end position="197"/>
    </location>
</feature>
<dbReference type="SUPFAM" id="SSF48726">
    <property type="entry name" value="Immunoglobulin"/>
    <property type="match status" value="2"/>
</dbReference>
<protein>
    <recommendedName>
        <fullName evidence="4">Ig-like domain-containing protein</fullName>
    </recommendedName>
</protein>
<dbReference type="InterPro" id="IPR053896">
    <property type="entry name" value="BTN3A2-like_Ig-C"/>
</dbReference>